<dbReference type="Pfam" id="PF00072">
    <property type="entry name" value="Response_reg"/>
    <property type="match status" value="3"/>
</dbReference>
<comment type="catalytic activity">
    <reaction evidence="1">
        <text>ATP + protein L-histidine = ADP + protein N-phospho-L-histidine.</text>
        <dbReference type="EC" id="2.7.13.3"/>
    </reaction>
</comment>
<name>A0A7X5RK56_9ALTE</name>
<feature type="domain" description="Response regulatory" evidence="9">
    <location>
        <begin position="552"/>
        <end position="661"/>
    </location>
</feature>
<dbReference type="RefSeq" id="WP_163084218.1">
    <property type="nucleotide sequence ID" value="NZ_JAAAWN010000005.1"/>
</dbReference>
<dbReference type="CDD" id="cd16922">
    <property type="entry name" value="HATPase_EvgS-ArcB-TorS-like"/>
    <property type="match status" value="1"/>
</dbReference>
<proteinExistence type="predicted"/>
<dbReference type="PROSITE" id="PS50109">
    <property type="entry name" value="HIS_KIN"/>
    <property type="match status" value="1"/>
</dbReference>
<reference evidence="10 11" key="1">
    <citation type="submission" date="2020-01" db="EMBL/GenBank/DDBJ databases">
        <authorList>
            <person name="Chen J."/>
            <person name="Zhu S."/>
            <person name="Yang J."/>
        </authorList>
    </citation>
    <scope>NUCLEOTIDE SEQUENCE [LARGE SCALE GENOMIC DNA]</scope>
    <source>
        <strain evidence="10 11">345S023</strain>
    </source>
</reference>
<dbReference type="InterPro" id="IPR036097">
    <property type="entry name" value="HisK_dim/P_sf"/>
</dbReference>
<dbReference type="CDD" id="cd00156">
    <property type="entry name" value="REC"/>
    <property type="match status" value="1"/>
</dbReference>
<gene>
    <name evidence="10" type="ORF">GTH32_05405</name>
</gene>
<dbReference type="EMBL" id="JAAAWN010000005">
    <property type="protein sequence ID" value="NDV90633.1"/>
    <property type="molecule type" value="Genomic_DNA"/>
</dbReference>
<dbReference type="PRINTS" id="PR00344">
    <property type="entry name" value="BCTRLSENSOR"/>
</dbReference>
<organism evidence="10 11">
    <name type="scientific">Alteromonas profundi</name>
    <dbReference type="NCBI Taxonomy" id="2696062"/>
    <lineage>
        <taxon>Bacteria</taxon>
        <taxon>Pseudomonadati</taxon>
        <taxon>Pseudomonadota</taxon>
        <taxon>Gammaproteobacteria</taxon>
        <taxon>Alteromonadales</taxon>
        <taxon>Alteromonadaceae</taxon>
        <taxon>Alteromonas/Salinimonas group</taxon>
        <taxon>Alteromonas</taxon>
    </lineage>
</organism>
<dbReference type="FunFam" id="1.10.287.130:FF:000001">
    <property type="entry name" value="Two-component sensor histidine kinase"/>
    <property type="match status" value="1"/>
</dbReference>
<evidence type="ECO:0000256" key="4">
    <source>
        <dbReference type="ARBA" id="ARBA00022679"/>
    </source>
</evidence>
<dbReference type="SMART" id="SM00448">
    <property type="entry name" value="REC"/>
    <property type="match status" value="3"/>
</dbReference>
<dbReference type="SMART" id="SM00388">
    <property type="entry name" value="HisKA"/>
    <property type="match status" value="1"/>
</dbReference>
<dbReference type="Proteomes" id="UP000470213">
    <property type="component" value="Unassembled WGS sequence"/>
</dbReference>
<dbReference type="Pfam" id="PF00512">
    <property type="entry name" value="HisKA"/>
    <property type="match status" value="1"/>
</dbReference>
<dbReference type="GO" id="GO:0005886">
    <property type="term" value="C:plasma membrane"/>
    <property type="evidence" value="ECO:0007669"/>
    <property type="project" value="TreeGrafter"/>
</dbReference>
<evidence type="ECO:0000256" key="5">
    <source>
        <dbReference type="ARBA" id="ARBA00022777"/>
    </source>
</evidence>
<evidence type="ECO:0000256" key="6">
    <source>
        <dbReference type="ARBA" id="ARBA00023012"/>
    </source>
</evidence>
<accession>A0A7X5RK56</accession>
<dbReference type="Gene3D" id="1.10.287.130">
    <property type="match status" value="1"/>
</dbReference>
<dbReference type="SUPFAM" id="SSF52172">
    <property type="entry name" value="CheY-like"/>
    <property type="match status" value="3"/>
</dbReference>
<protein>
    <recommendedName>
        <fullName evidence="2">histidine kinase</fullName>
        <ecNumber evidence="2">2.7.13.3</ecNumber>
    </recommendedName>
</protein>
<dbReference type="PROSITE" id="PS50110">
    <property type="entry name" value="RESPONSE_REGULATORY"/>
    <property type="match status" value="3"/>
</dbReference>
<dbReference type="EC" id="2.7.13.3" evidence="2"/>
<comment type="caution">
    <text evidence="10">The sequence shown here is derived from an EMBL/GenBank/DDBJ whole genome shotgun (WGS) entry which is preliminary data.</text>
</comment>
<dbReference type="SUPFAM" id="SSF47384">
    <property type="entry name" value="Homodimeric domain of signal transducing histidine kinase"/>
    <property type="match status" value="1"/>
</dbReference>
<dbReference type="PANTHER" id="PTHR43047">
    <property type="entry name" value="TWO-COMPONENT HISTIDINE PROTEIN KINASE"/>
    <property type="match status" value="1"/>
</dbReference>
<keyword evidence="3 7" id="KW-0597">Phosphoprotein</keyword>
<dbReference type="Pfam" id="PF02518">
    <property type="entry name" value="HATPase_c"/>
    <property type="match status" value="1"/>
</dbReference>
<feature type="modified residue" description="4-aspartylphosphate" evidence="7">
    <location>
        <position position="58"/>
    </location>
</feature>
<feature type="domain" description="Histidine kinase" evidence="8">
    <location>
        <begin position="152"/>
        <end position="375"/>
    </location>
</feature>
<evidence type="ECO:0000256" key="1">
    <source>
        <dbReference type="ARBA" id="ARBA00000085"/>
    </source>
</evidence>
<evidence type="ECO:0000256" key="7">
    <source>
        <dbReference type="PROSITE-ProRule" id="PRU00169"/>
    </source>
</evidence>
<dbReference type="CDD" id="cd17546">
    <property type="entry name" value="REC_hyHK_CKI1_RcsC-like"/>
    <property type="match status" value="2"/>
</dbReference>
<feature type="domain" description="Response regulatory" evidence="9">
    <location>
        <begin position="6"/>
        <end position="123"/>
    </location>
</feature>
<keyword evidence="4" id="KW-0808">Transferase</keyword>
<dbReference type="CDD" id="cd00082">
    <property type="entry name" value="HisKA"/>
    <property type="match status" value="1"/>
</dbReference>
<dbReference type="GO" id="GO:0000155">
    <property type="term" value="F:phosphorelay sensor kinase activity"/>
    <property type="evidence" value="ECO:0007669"/>
    <property type="project" value="InterPro"/>
</dbReference>
<sequence length="661" mass="73511">MADVIRVLLIEDDEDDYYLTSDYLEQCENPQFQITWVTNSADAVDALQQRNFDLCLLDYLLGAENAVDVLDVLKSNQFSLPVVILTGQSDAKVDELVMRAGAADYVQKSEIESPRFMRTIRYAMVRREIENERLERHKVEQKNKAKDKFLAHLGHELRTPLTSILGYTELLIDDKKNQALEQELSIIHSNGKHLLSLLNDLLDMSRIMANKLELNIKPVNLGVFLTDIQSLMRLAAKDKGLSLTVVSESKLPEVIQTDPTRLRQVLINLINNAIKFTDTGSVSVSVEVRPPAPGKTNERLLFRVEDTGIGMPPDKLESVFQPFEQIEDVMRANHGGAGLGLAISKELSEKLGGKISVESVFGKGSCFSFTIDPGDISEQPRSILSLSPQTQMEANPLSLQVTGKVLIVDDLREIRRLTGHLVSQCHATVAYAENGVKALEAVLQAEEENDPFHLVFMDIHMPVMNGIDALHALRRHKSQVPVVAVTAASRKGLKQSLMDEGFHDVIGKPIDRASLTDILERFLMTTEGPAPSIEAKALQVEQETEEEPDGKKVLVIEDDEDAAELLQLFLVHQGHDVIAVHSGAEAIDCMNDIIFDHVLMDLSLPDYHGYDLAKELKELQPSTDLVIVSGSEPDRSTMEHLGIRQSLLKPVSKEDLLTVVH</sequence>
<dbReference type="Gene3D" id="3.30.565.10">
    <property type="entry name" value="Histidine kinase-like ATPase, C-terminal domain"/>
    <property type="match status" value="1"/>
</dbReference>
<keyword evidence="11" id="KW-1185">Reference proteome</keyword>
<keyword evidence="6" id="KW-0902">Two-component regulatory system</keyword>
<evidence type="ECO:0000256" key="2">
    <source>
        <dbReference type="ARBA" id="ARBA00012438"/>
    </source>
</evidence>
<dbReference type="GO" id="GO:0009927">
    <property type="term" value="F:histidine phosphotransfer kinase activity"/>
    <property type="evidence" value="ECO:0007669"/>
    <property type="project" value="TreeGrafter"/>
</dbReference>
<evidence type="ECO:0000313" key="10">
    <source>
        <dbReference type="EMBL" id="NDV90633.1"/>
    </source>
</evidence>
<evidence type="ECO:0000259" key="8">
    <source>
        <dbReference type="PROSITE" id="PS50109"/>
    </source>
</evidence>
<dbReference type="SMART" id="SM00387">
    <property type="entry name" value="HATPase_c"/>
    <property type="match status" value="1"/>
</dbReference>
<dbReference type="Gene3D" id="3.40.50.2300">
    <property type="match status" value="3"/>
</dbReference>
<evidence type="ECO:0000256" key="3">
    <source>
        <dbReference type="ARBA" id="ARBA00022553"/>
    </source>
</evidence>
<dbReference type="FunFam" id="3.30.565.10:FF:000010">
    <property type="entry name" value="Sensor histidine kinase RcsC"/>
    <property type="match status" value="1"/>
</dbReference>
<dbReference type="InterPro" id="IPR005467">
    <property type="entry name" value="His_kinase_dom"/>
</dbReference>
<dbReference type="InterPro" id="IPR003594">
    <property type="entry name" value="HATPase_dom"/>
</dbReference>
<feature type="modified residue" description="4-aspartylphosphate" evidence="7">
    <location>
        <position position="458"/>
    </location>
</feature>
<feature type="modified residue" description="4-aspartylphosphate" evidence="7">
    <location>
        <position position="601"/>
    </location>
</feature>
<dbReference type="InterPro" id="IPR001789">
    <property type="entry name" value="Sig_transdc_resp-reg_receiver"/>
</dbReference>
<dbReference type="InterPro" id="IPR011006">
    <property type="entry name" value="CheY-like_superfamily"/>
</dbReference>
<dbReference type="InterPro" id="IPR003661">
    <property type="entry name" value="HisK_dim/P_dom"/>
</dbReference>
<dbReference type="AlphaFoldDB" id="A0A7X5RK56"/>
<evidence type="ECO:0000313" key="11">
    <source>
        <dbReference type="Proteomes" id="UP000470213"/>
    </source>
</evidence>
<evidence type="ECO:0000259" key="9">
    <source>
        <dbReference type="PROSITE" id="PS50110"/>
    </source>
</evidence>
<keyword evidence="5" id="KW-0418">Kinase</keyword>
<dbReference type="SUPFAM" id="SSF55874">
    <property type="entry name" value="ATPase domain of HSP90 chaperone/DNA topoisomerase II/histidine kinase"/>
    <property type="match status" value="1"/>
</dbReference>
<feature type="domain" description="Response regulatory" evidence="9">
    <location>
        <begin position="404"/>
        <end position="523"/>
    </location>
</feature>
<dbReference type="InterPro" id="IPR004358">
    <property type="entry name" value="Sig_transdc_His_kin-like_C"/>
</dbReference>
<dbReference type="PANTHER" id="PTHR43047:SF72">
    <property type="entry name" value="OSMOSENSING HISTIDINE PROTEIN KINASE SLN1"/>
    <property type="match status" value="1"/>
</dbReference>
<dbReference type="InterPro" id="IPR036890">
    <property type="entry name" value="HATPase_C_sf"/>
</dbReference>